<feature type="region of interest" description="Disordered" evidence="1">
    <location>
        <begin position="53"/>
        <end position="95"/>
    </location>
</feature>
<comment type="caution">
    <text evidence="2">The sequence shown here is derived from an EMBL/GenBank/DDBJ whole genome shotgun (WGS) entry which is preliminary data.</text>
</comment>
<accession>A0A6G0YMT2</accession>
<organism evidence="2 3">
    <name type="scientific">Aphis craccivora</name>
    <name type="common">Cowpea aphid</name>
    <dbReference type="NCBI Taxonomy" id="307492"/>
    <lineage>
        <taxon>Eukaryota</taxon>
        <taxon>Metazoa</taxon>
        <taxon>Ecdysozoa</taxon>
        <taxon>Arthropoda</taxon>
        <taxon>Hexapoda</taxon>
        <taxon>Insecta</taxon>
        <taxon>Pterygota</taxon>
        <taxon>Neoptera</taxon>
        <taxon>Paraneoptera</taxon>
        <taxon>Hemiptera</taxon>
        <taxon>Sternorrhyncha</taxon>
        <taxon>Aphidomorpha</taxon>
        <taxon>Aphidoidea</taxon>
        <taxon>Aphididae</taxon>
        <taxon>Aphidini</taxon>
        <taxon>Aphis</taxon>
        <taxon>Aphis</taxon>
    </lineage>
</organism>
<reference evidence="2 3" key="1">
    <citation type="submission" date="2019-08" db="EMBL/GenBank/DDBJ databases">
        <title>Whole genome of Aphis craccivora.</title>
        <authorList>
            <person name="Voronova N.V."/>
            <person name="Shulinski R.S."/>
            <person name="Bandarenka Y.V."/>
            <person name="Zhorov D.G."/>
            <person name="Warner D."/>
        </authorList>
    </citation>
    <scope>NUCLEOTIDE SEQUENCE [LARGE SCALE GENOMIC DNA]</scope>
    <source>
        <strain evidence="2">180601</strain>
        <tissue evidence="2">Whole Body</tissue>
    </source>
</reference>
<dbReference type="EMBL" id="VUJU01003266">
    <property type="protein sequence ID" value="KAF0758549.1"/>
    <property type="molecule type" value="Genomic_DNA"/>
</dbReference>
<evidence type="ECO:0000256" key="1">
    <source>
        <dbReference type="SAM" id="MobiDB-lite"/>
    </source>
</evidence>
<gene>
    <name evidence="2" type="ORF">FWK35_00028341</name>
</gene>
<evidence type="ECO:0000313" key="2">
    <source>
        <dbReference type="EMBL" id="KAF0758549.1"/>
    </source>
</evidence>
<proteinExistence type="predicted"/>
<dbReference type="AlphaFoldDB" id="A0A6G0YMT2"/>
<feature type="compositionally biased region" description="Basic and acidic residues" evidence="1">
    <location>
        <begin position="85"/>
        <end position="95"/>
    </location>
</feature>
<name>A0A6G0YMT2_APHCR</name>
<protein>
    <submittedName>
        <fullName evidence="2">Foot protein 1 variant 1</fullName>
    </submittedName>
</protein>
<sequence length="95" mass="10112">MSSGEIVMWDYMRRDTSTAKRVTPYCRAVTCKGNTNRPLHSAAVHGLQSVGTAVHGPSDAAAVHDPSDSTAVHDPSDAAALHDLPPCKDRRPPPP</sequence>
<evidence type="ECO:0000313" key="3">
    <source>
        <dbReference type="Proteomes" id="UP000478052"/>
    </source>
</evidence>
<dbReference type="Proteomes" id="UP000478052">
    <property type="component" value="Unassembled WGS sequence"/>
</dbReference>
<keyword evidence="3" id="KW-1185">Reference proteome</keyword>